<dbReference type="FunFam" id="2.60.40.780:FF:000001">
    <property type="entry name" value="von Hippel-Lindau disease tumor suppressor"/>
    <property type="match status" value="1"/>
</dbReference>
<dbReference type="OMA" id="MNQRVEQ"/>
<dbReference type="Proteomes" id="UP000008237">
    <property type="component" value="Unassembled WGS sequence"/>
</dbReference>
<accession>E2B9A0</accession>
<dbReference type="InterPro" id="IPR022772">
    <property type="entry name" value="VHL_tumour_suppress_b/a_dom"/>
</dbReference>
<dbReference type="InterPro" id="IPR037139">
    <property type="entry name" value="VHL_alpha_dom_sf"/>
</dbReference>
<dbReference type="OrthoDB" id="413400at2759"/>
<dbReference type="InterPro" id="IPR036208">
    <property type="entry name" value="VHL_sf"/>
</dbReference>
<feature type="domain" description="von Hippel-Lindau disease tumour suppressor beta" evidence="2">
    <location>
        <begin position="9"/>
        <end position="85"/>
    </location>
</feature>
<evidence type="ECO:0000313" key="3">
    <source>
        <dbReference type="EMBL" id="EFN87748.1"/>
    </source>
</evidence>
<evidence type="ECO:0000259" key="2">
    <source>
        <dbReference type="Pfam" id="PF01847"/>
    </source>
</evidence>
<evidence type="ECO:0000256" key="1">
    <source>
        <dbReference type="ARBA" id="ARBA00010057"/>
    </source>
</evidence>
<dbReference type="Gene3D" id="1.10.750.10">
    <property type="entry name" value="von Hippel-Lindau disease tumour suppressor, alpha domain"/>
    <property type="match status" value="1"/>
</dbReference>
<proteinExistence type="inferred from homology"/>
<name>E2B9A0_HARSA</name>
<dbReference type="AlphaFoldDB" id="E2B9A0"/>
<dbReference type="PhylomeDB" id="E2B9A0"/>
<dbReference type="Gene3D" id="2.60.40.780">
    <property type="entry name" value="von Hippel-Lindau disease tumour suppressor, beta domain"/>
    <property type="match status" value="1"/>
</dbReference>
<sequence length="166" mass="19842">MDEDQESLLRSISNQHRSFVKFINQTFRPVRLYWIDYQGNAVNYGDLSPGDYIDINTFATHPWIFVDKETGCRYRVNRKQVFFPEPWFKYHDVNNRLSNDGLPLRVQRTNVYITLAVCTLRELSLRAIKKCLRYDRQAFLLDIPRSLQYELAMMLRSTDEAEYLFP</sequence>
<dbReference type="EMBL" id="GL446473">
    <property type="protein sequence ID" value="EFN87748.1"/>
    <property type="molecule type" value="Genomic_DNA"/>
</dbReference>
<dbReference type="SUPFAM" id="SSF49468">
    <property type="entry name" value="VHL"/>
    <property type="match status" value="1"/>
</dbReference>
<dbReference type="CDD" id="cd05468">
    <property type="entry name" value="pVHL"/>
    <property type="match status" value="1"/>
</dbReference>
<gene>
    <name evidence="3" type="ORF">EAI_02678</name>
</gene>
<dbReference type="STRING" id="610380.E2B9A0"/>
<keyword evidence="4" id="KW-1185">Reference proteome</keyword>
<evidence type="ECO:0000313" key="4">
    <source>
        <dbReference type="Proteomes" id="UP000008237"/>
    </source>
</evidence>
<dbReference type="InParanoid" id="E2B9A0"/>
<protein>
    <submittedName>
        <fullName evidence="3">von Hippel-Lindau disease tumor suppressor</fullName>
    </submittedName>
</protein>
<organism evidence="4">
    <name type="scientific">Harpegnathos saltator</name>
    <name type="common">Jerdon's jumping ant</name>
    <dbReference type="NCBI Taxonomy" id="610380"/>
    <lineage>
        <taxon>Eukaryota</taxon>
        <taxon>Metazoa</taxon>
        <taxon>Ecdysozoa</taxon>
        <taxon>Arthropoda</taxon>
        <taxon>Hexapoda</taxon>
        <taxon>Insecta</taxon>
        <taxon>Pterygota</taxon>
        <taxon>Neoptera</taxon>
        <taxon>Endopterygota</taxon>
        <taxon>Hymenoptera</taxon>
        <taxon>Apocrita</taxon>
        <taxon>Aculeata</taxon>
        <taxon>Formicoidea</taxon>
        <taxon>Formicidae</taxon>
        <taxon>Ponerinae</taxon>
        <taxon>Ponerini</taxon>
        <taxon>Harpegnathos</taxon>
    </lineage>
</organism>
<dbReference type="Pfam" id="PF01847">
    <property type="entry name" value="VHL"/>
    <property type="match status" value="1"/>
</dbReference>
<reference evidence="3 4" key="1">
    <citation type="journal article" date="2010" name="Science">
        <title>Genomic comparison of the ants Camponotus floridanus and Harpegnathos saltator.</title>
        <authorList>
            <person name="Bonasio R."/>
            <person name="Zhang G."/>
            <person name="Ye C."/>
            <person name="Mutti N.S."/>
            <person name="Fang X."/>
            <person name="Qin N."/>
            <person name="Donahue G."/>
            <person name="Yang P."/>
            <person name="Li Q."/>
            <person name="Li C."/>
            <person name="Zhang P."/>
            <person name="Huang Z."/>
            <person name="Berger S.L."/>
            <person name="Reinberg D."/>
            <person name="Wang J."/>
            <person name="Liebig J."/>
        </authorList>
    </citation>
    <scope>NUCLEOTIDE SEQUENCE [LARGE SCALE GENOMIC DNA]</scope>
    <source>
        <strain evidence="3 4">R22 G/1</strain>
    </source>
</reference>
<dbReference type="InterPro" id="IPR024053">
    <property type="entry name" value="VHL_beta_dom"/>
</dbReference>
<dbReference type="InterPro" id="IPR037140">
    <property type="entry name" value="VHL_beta_dom_sf"/>
</dbReference>
<comment type="similarity">
    <text evidence="1">Belongs to the VHL family.</text>
</comment>